<dbReference type="InterPro" id="IPR036390">
    <property type="entry name" value="WH_DNA-bd_sf"/>
</dbReference>
<keyword evidence="6" id="KW-1185">Reference proteome</keyword>
<proteinExistence type="predicted"/>
<dbReference type="SMART" id="SM00866">
    <property type="entry name" value="UTRA"/>
    <property type="match status" value="1"/>
</dbReference>
<evidence type="ECO:0000313" key="5">
    <source>
        <dbReference type="EMBL" id="MBJ3762767.1"/>
    </source>
</evidence>
<dbReference type="Proteomes" id="UP000642488">
    <property type="component" value="Unassembled WGS sequence"/>
</dbReference>
<dbReference type="Gene3D" id="3.40.1410.10">
    <property type="entry name" value="Chorismate lyase-like"/>
    <property type="match status" value="1"/>
</dbReference>
<dbReference type="Gene3D" id="1.10.10.10">
    <property type="entry name" value="Winged helix-like DNA-binding domain superfamily/Winged helix DNA-binding domain"/>
    <property type="match status" value="1"/>
</dbReference>
<dbReference type="GO" id="GO:0045892">
    <property type="term" value="P:negative regulation of DNA-templated transcription"/>
    <property type="evidence" value="ECO:0007669"/>
    <property type="project" value="TreeGrafter"/>
</dbReference>
<dbReference type="InterPro" id="IPR050679">
    <property type="entry name" value="Bact_HTH_transcr_reg"/>
</dbReference>
<dbReference type="Pfam" id="PF07702">
    <property type="entry name" value="UTRA"/>
    <property type="match status" value="1"/>
</dbReference>
<evidence type="ECO:0000259" key="4">
    <source>
        <dbReference type="PROSITE" id="PS50949"/>
    </source>
</evidence>
<keyword evidence="2" id="KW-0238">DNA-binding</keyword>
<dbReference type="RefSeq" id="WP_198915936.1">
    <property type="nucleotide sequence ID" value="NZ_JAEKPD010000007.1"/>
</dbReference>
<dbReference type="PROSITE" id="PS50949">
    <property type="entry name" value="HTH_GNTR"/>
    <property type="match status" value="1"/>
</dbReference>
<dbReference type="AlphaFoldDB" id="A0A934M9P4"/>
<organism evidence="5 6">
    <name type="scientific">Palleronia pontilimi</name>
    <dbReference type="NCBI Taxonomy" id="1964209"/>
    <lineage>
        <taxon>Bacteria</taxon>
        <taxon>Pseudomonadati</taxon>
        <taxon>Pseudomonadota</taxon>
        <taxon>Alphaproteobacteria</taxon>
        <taxon>Rhodobacterales</taxon>
        <taxon>Roseobacteraceae</taxon>
        <taxon>Palleronia</taxon>
    </lineage>
</organism>
<dbReference type="SMART" id="SM00345">
    <property type="entry name" value="HTH_GNTR"/>
    <property type="match status" value="1"/>
</dbReference>
<accession>A0A934M9P4</accession>
<comment type="caution">
    <text evidence="5">The sequence shown here is derived from an EMBL/GenBank/DDBJ whole genome shotgun (WGS) entry which is preliminary data.</text>
</comment>
<dbReference type="GO" id="GO:0003677">
    <property type="term" value="F:DNA binding"/>
    <property type="evidence" value="ECO:0007669"/>
    <property type="project" value="UniProtKB-KW"/>
</dbReference>
<evidence type="ECO:0000256" key="2">
    <source>
        <dbReference type="ARBA" id="ARBA00023125"/>
    </source>
</evidence>
<keyword evidence="1" id="KW-0805">Transcription regulation</keyword>
<dbReference type="InterPro" id="IPR000524">
    <property type="entry name" value="Tscrpt_reg_HTH_GntR"/>
</dbReference>
<reference evidence="5" key="1">
    <citation type="submission" date="2020-12" db="EMBL/GenBank/DDBJ databases">
        <title>Bacterial taxonomy.</title>
        <authorList>
            <person name="Pan X."/>
        </authorList>
    </citation>
    <scope>NUCLEOTIDE SEQUENCE</scope>
    <source>
        <strain evidence="5">KCTC 52957</strain>
    </source>
</reference>
<evidence type="ECO:0000256" key="3">
    <source>
        <dbReference type="ARBA" id="ARBA00023163"/>
    </source>
</evidence>
<dbReference type="PANTHER" id="PTHR44846">
    <property type="entry name" value="MANNOSYL-D-GLYCERATE TRANSPORT/METABOLISM SYSTEM REPRESSOR MNGR-RELATED"/>
    <property type="match status" value="1"/>
</dbReference>
<name>A0A934M9P4_9RHOB</name>
<dbReference type="Pfam" id="PF00392">
    <property type="entry name" value="GntR"/>
    <property type="match status" value="1"/>
</dbReference>
<dbReference type="CDD" id="cd07377">
    <property type="entry name" value="WHTH_GntR"/>
    <property type="match status" value="1"/>
</dbReference>
<gene>
    <name evidence="5" type="ORF">ILP92_08420</name>
</gene>
<evidence type="ECO:0000313" key="6">
    <source>
        <dbReference type="Proteomes" id="UP000642488"/>
    </source>
</evidence>
<dbReference type="GO" id="GO:0003700">
    <property type="term" value="F:DNA-binding transcription factor activity"/>
    <property type="evidence" value="ECO:0007669"/>
    <property type="project" value="InterPro"/>
</dbReference>
<dbReference type="InterPro" id="IPR036388">
    <property type="entry name" value="WH-like_DNA-bd_sf"/>
</dbReference>
<dbReference type="InterPro" id="IPR011663">
    <property type="entry name" value="UTRA"/>
</dbReference>
<dbReference type="PANTHER" id="PTHR44846:SF1">
    <property type="entry name" value="MANNOSYL-D-GLYCERATE TRANSPORT_METABOLISM SYSTEM REPRESSOR MNGR-RELATED"/>
    <property type="match status" value="1"/>
</dbReference>
<dbReference type="SUPFAM" id="SSF64288">
    <property type="entry name" value="Chorismate lyase-like"/>
    <property type="match status" value="1"/>
</dbReference>
<dbReference type="SUPFAM" id="SSF46785">
    <property type="entry name" value="Winged helix' DNA-binding domain"/>
    <property type="match status" value="1"/>
</dbReference>
<sequence length="233" mass="26171">MPPPPTAPLYRQITDLLVRQIASGTLIAGERLPPERELAQTHRVAVGTVRKSLRELQAQGLIERRHGSGNYVRGVRDIGGLYGFFRLEPPGGEGRPDARLIAFDLRPKPSDAPDFGEDPQAFRIRRLRSLDGTAAALEEIWLDRARGSGLTRDVITPSLYNTYRTHLSLRIVRVEDRIGVAGLPDWADERLAQPVGTLMGHVERLAWAQDGTPCEFSRTWFDSDKVRYVNRLK</sequence>
<protein>
    <submittedName>
        <fullName evidence="5">GntR family transcriptional regulator</fullName>
    </submittedName>
</protein>
<dbReference type="EMBL" id="JAEKPD010000007">
    <property type="protein sequence ID" value="MBJ3762767.1"/>
    <property type="molecule type" value="Genomic_DNA"/>
</dbReference>
<feature type="domain" description="HTH gntR-type" evidence="4">
    <location>
        <begin position="7"/>
        <end position="75"/>
    </location>
</feature>
<dbReference type="InterPro" id="IPR028978">
    <property type="entry name" value="Chorismate_lyase_/UTRA_dom_sf"/>
</dbReference>
<keyword evidence="3" id="KW-0804">Transcription</keyword>
<evidence type="ECO:0000256" key="1">
    <source>
        <dbReference type="ARBA" id="ARBA00023015"/>
    </source>
</evidence>